<dbReference type="InterPro" id="IPR008775">
    <property type="entry name" value="Phytyl_CoA_dOase-like"/>
</dbReference>
<keyword evidence="2" id="KW-1185">Reference proteome</keyword>
<dbReference type="PANTHER" id="PTHR20883:SF49">
    <property type="entry name" value="PHYTANOYL-COA DIOXYGENASE"/>
    <property type="match status" value="1"/>
</dbReference>
<organism evidence="2 3">
    <name type="scientific">Limulus polyphemus</name>
    <name type="common">Atlantic horseshoe crab</name>
    <dbReference type="NCBI Taxonomy" id="6850"/>
    <lineage>
        <taxon>Eukaryota</taxon>
        <taxon>Metazoa</taxon>
        <taxon>Ecdysozoa</taxon>
        <taxon>Arthropoda</taxon>
        <taxon>Chelicerata</taxon>
        <taxon>Merostomata</taxon>
        <taxon>Xiphosura</taxon>
        <taxon>Limulidae</taxon>
        <taxon>Limulus</taxon>
    </lineage>
</organism>
<dbReference type="Proteomes" id="UP000694941">
    <property type="component" value="Unplaced"/>
</dbReference>
<dbReference type="SUPFAM" id="SSF51197">
    <property type="entry name" value="Clavaminate synthase-like"/>
    <property type="match status" value="1"/>
</dbReference>
<dbReference type="Gene3D" id="2.60.120.620">
    <property type="entry name" value="q2cbj1_9rhob like domain"/>
    <property type="match status" value="1"/>
</dbReference>
<evidence type="ECO:0000256" key="1">
    <source>
        <dbReference type="ARBA" id="ARBA00001962"/>
    </source>
</evidence>
<reference evidence="3" key="1">
    <citation type="submission" date="2025-08" db="UniProtKB">
        <authorList>
            <consortium name="RefSeq"/>
        </authorList>
    </citation>
    <scope>IDENTIFICATION</scope>
    <source>
        <tissue evidence="3">Muscle</tissue>
    </source>
</reference>
<dbReference type="RefSeq" id="XP_013774453.2">
    <property type="nucleotide sequence ID" value="XM_013918999.2"/>
</dbReference>
<dbReference type="PANTHER" id="PTHR20883">
    <property type="entry name" value="PHYTANOYL-COA DIOXYGENASE DOMAIN CONTAINING 1"/>
    <property type="match status" value="1"/>
</dbReference>
<gene>
    <name evidence="3" type="primary">LOC106459380</name>
</gene>
<sequence length="254" mass="29588">MQNIITSEVIDEYQNNGAVCIRNVFDLKWVKAVEKGIQRNLENQSSFSETLRGQNESGAYFDDYCNWTWISEFRDFVFQSPVAEMTGLLMQSQYSAFYHEHVLVKEPGTTQKTPWHHDQSYYPIDGFKVCSVWMPVDSVSKDSSIQFVAGSHRWGKWFYPRKFATFRNYELENNCFDRVFEDVPDIDAGRDHYTILQWDVQSGDCVVLHMRTLQGAPGNISFTRPRRVLATRWLGDDAVVTNRDGRHHHPLLES</sequence>
<evidence type="ECO:0000313" key="2">
    <source>
        <dbReference type="Proteomes" id="UP000694941"/>
    </source>
</evidence>
<proteinExistence type="predicted"/>
<name>A0ABM1B464_LIMPO</name>
<dbReference type="GeneID" id="106459380"/>
<accession>A0ABM1B464</accession>
<protein>
    <submittedName>
        <fullName evidence="3">Uncharacterized protein LOC106459380</fullName>
    </submittedName>
</protein>
<evidence type="ECO:0000313" key="3">
    <source>
        <dbReference type="RefSeq" id="XP_013774453.2"/>
    </source>
</evidence>
<comment type="cofactor">
    <cofactor evidence="1">
        <name>Fe cation</name>
        <dbReference type="ChEBI" id="CHEBI:24875"/>
    </cofactor>
</comment>
<dbReference type="Pfam" id="PF05721">
    <property type="entry name" value="PhyH"/>
    <property type="match status" value="1"/>
</dbReference>